<dbReference type="Proteomes" id="UP000053586">
    <property type="component" value="Unassembled WGS sequence"/>
</dbReference>
<dbReference type="EMBL" id="BAET01000020">
    <property type="protein sequence ID" value="GAB56096.1"/>
    <property type="molecule type" value="Genomic_DNA"/>
</dbReference>
<comment type="caution">
    <text evidence="3">The sequence shown here is derived from an EMBL/GenBank/DDBJ whole genome shotgun (WGS) entry which is preliminary data.</text>
</comment>
<evidence type="ECO:0000313" key="3">
    <source>
        <dbReference type="EMBL" id="GAB56096.1"/>
    </source>
</evidence>
<name>H5TCR9_9ALTE</name>
<feature type="domain" description="Transposase IS4-like" evidence="1">
    <location>
        <begin position="49"/>
        <end position="205"/>
    </location>
</feature>
<dbReference type="Pfam" id="PF13340">
    <property type="entry name" value="DUF4096"/>
    <property type="match status" value="1"/>
</dbReference>
<evidence type="ECO:0000259" key="1">
    <source>
        <dbReference type="Pfam" id="PF01609"/>
    </source>
</evidence>
<dbReference type="GO" id="GO:0006313">
    <property type="term" value="P:DNA transposition"/>
    <property type="evidence" value="ECO:0007669"/>
    <property type="project" value="InterPro"/>
</dbReference>
<evidence type="ECO:0000313" key="4">
    <source>
        <dbReference type="Proteomes" id="UP000053586"/>
    </source>
</evidence>
<sequence length="206" mass="23529">MRTGIPWPDLPPYFGKWSAVFRRFNLWSKKDVLNELFRVLTCHADTDWLFIDGNIVRAHQHNTGAATADDESIGKSRGGNSTKIYLAVDSGGLPVYYELSCRNTHDIIHGESLVANSPASKIVVADKGYSSEKLRDYIRENDATPVIPRKVNSLVGNDHIDWCMYKYRHLLENAFGRIKQYRGIATRYEKLERNYHSMVALAFAMM</sequence>
<dbReference type="InterPro" id="IPR052909">
    <property type="entry name" value="Transposase_6_like"/>
</dbReference>
<dbReference type="GO" id="GO:0003677">
    <property type="term" value="F:DNA binding"/>
    <property type="evidence" value="ECO:0007669"/>
    <property type="project" value="InterPro"/>
</dbReference>
<dbReference type="PANTHER" id="PTHR46637:SF1">
    <property type="entry name" value="BLL5188 PROTEIN"/>
    <property type="match status" value="1"/>
</dbReference>
<dbReference type="AlphaFoldDB" id="H5TCR9"/>
<organism evidence="3 4">
    <name type="scientific">Glaciecola punicea ACAM 611</name>
    <dbReference type="NCBI Taxonomy" id="1121923"/>
    <lineage>
        <taxon>Bacteria</taxon>
        <taxon>Pseudomonadati</taxon>
        <taxon>Pseudomonadota</taxon>
        <taxon>Gammaproteobacteria</taxon>
        <taxon>Alteromonadales</taxon>
        <taxon>Alteromonadaceae</taxon>
        <taxon>Glaciecola</taxon>
    </lineage>
</organism>
<dbReference type="eggNOG" id="COG3293">
    <property type="taxonomic scope" value="Bacteria"/>
</dbReference>
<protein>
    <submittedName>
        <fullName evidence="3">ISSod6, transposase</fullName>
    </submittedName>
</protein>
<dbReference type="NCBIfam" id="NF033580">
    <property type="entry name" value="transpos_IS5_3"/>
    <property type="match status" value="1"/>
</dbReference>
<dbReference type="InterPro" id="IPR002559">
    <property type="entry name" value="Transposase_11"/>
</dbReference>
<reference evidence="3 4" key="1">
    <citation type="journal article" date="2012" name="J. Bacteriol.">
        <title>Genome sequence of proteorhodopsin-containing sea ice bacterium Glaciecola punicea ACAM 611T.</title>
        <authorList>
            <person name="Qin Q.-L."/>
            <person name="Xie B.-B."/>
            <person name="Shu Y.-L."/>
            <person name="Rong J.-C."/>
            <person name="Zhao D.-L."/>
            <person name="Zhang X.-Y."/>
            <person name="Chen X.-L."/>
            <person name="Zhou B.-C."/>
            <person name="Zhanga Y.-Z."/>
        </authorList>
    </citation>
    <scope>NUCLEOTIDE SEQUENCE [LARGE SCALE GENOMIC DNA]</scope>
    <source>
        <strain evidence="3 4">ACAM 611</strain>
    </source>
</reference>
<dbReference type="GO" id="GO:0004803">
    <property type="term" value="F:transposase activity"/>
    <property type="evidence" value="ECO:0007669"/>
    <property type="project" value="InterPro"/>
</dbReference>
<proteinExistence type="predicted"/>
<keyword evidence="4" id="KW-1185">Reference proteome</keyword>
<gene>
    <name evidence="3" type="ORF">GPUN_1981</name>
</gene>
<evidence type="ECO:0000259" key="2">
    <source>
        <dbReference type="Pfam" id="PF13340"/>
    </source>
</evidence>
<dbReference type="InterPro" id="IPR025161">
    <property type="entry name" value="IS402-like_dom"/>
</dbReference>
<dbReference type="PANTHER" id="PTHR46637">
    <property type="entry name" value="TIS1421-TRANSPOSASE PROTEIN A"/>
    <property type="match status" value="1"/>
</dbReference>
<feature type="domain" description="Insertion element IS402-like" evidence="2">
    <location>
        <begin position="1"/>
        <end position="37"/>
    </location>
</feature>
<reference evidence="3 4" key="2">
    <citation type="journal article" date="2017" name="Antonie Van Leeuwenhoek">
        <title>Rhizobium rhizosphaerae sp. nov., a novel species isolated from rice rhizosphere.</title>
        <authorList>
            <person name="Zhao J.J."/>
            <person name="Zhang J."/>
            <person name="Zhang R.J."/>
            <person name="Zhang C.W."/>
            <person name="Yin H.Q."/>
            <person name="Zhang X.X."/>
        </authorList>
    </citation>
    <scope>NUCLEOTIDE SEQUENCE [LARGE SCALE GENOMIC DNA]</scope>
    <source>
        <strain evidence="3 4">ACAM 611</strain>
    </source>
</reference>
<dbReference type="Pfam" id="PF01609">
    <property type="entry name" value="DDE_Tnp_1"/>
    <property type="match status" value="1"/>
</dbReference>
<accession>H5TCR9</accession>